<dbReference type="Gene3D" id="3.40.50.150">
    <property type="entry name" value="Vaccinia Virus protein VP39"/>
    <property type="match status" value="1"/>
</dbReference>
<dbReference type="InterPro" id="IPR049560">
    <property type="entry name" value="MeTrfase_RsmB-F_NOP2_cat"/>
</dbReference>
<accession>A0AAE0F5C5</accession>
<evidence type="ECO:0000256" key="4">
    <source>
        <dbReference type="ARBA" id="ARBA00022691"/>
    </source>
</evidence>
<name>A0AAE0F5C5_9CHLO</name>
<dbReference type="PRINTS" id="PR02008">
    <property type="entry name" value="RCMTFAMILY"/>
</dbReference>
<feature type="domain" description="SAM-dependent MTase RsmB/NOP-type" evidence="8">
    <location>
        <begin position="1"/>
        <end position="251"/>
    </location>
</feature>
<comment type="similarity">
    <text evidence="1 6">Belongs to the class I-like SAM-binding methyltransferase superfamily. RsmB/NOP family.</text>
</comment>
<dbReference type="InterPro" id="IPR029063">
    <property type="entry name" value="SAM-dependent_MTases_sf"/>
</dbReference>
<evidence type="ECO:0000256" key="2">
    <source>
        <dbReference type="ARBA" id="ARBA00022603"/>
    </source>
</evidence>
<keyword evidence="10" id="KW-1185">Reference proteome</keyword>
<feature type="binding site" evidence="6">
    <location>
        <position position="137"/>
    </location>
    <ligand>
        <name>S-adenosyl-L-methionine</name>
        <dbReference type="ChEBI" id="CHEBI:59789"/>
    </ligand>
</feature>
<proteinExistence type="inferred from homology"/>
<evidence type="ECO:0000313" key="9">
    <source>
        <dbReference type="EMBL" id="KAK3252129.1"/>
    </source>
</evidence>
<dbReference type="PANTHER" id="PTHR22807:SF34">
    <property type="entry name" value="TRNA (CYTOSINE(72)-C(5))-METHYLTRANSFERASE NSUN6"/>
    <property type="match status" value="1"/>
</dbReference>
<dbReference type="SUPFAM" id="SSF53335">
    <property type="entry name" value="S-adenosyl-L-methionine-dependent methyltransferases"/>
    <property type="match status" value="1"/>
</dbReference>
<dbReference type="EMBL" id="LGRX02025609">
    <property type="protein sequence ID" value="KAK3252129.1"/>
    <property type="molecule type" value="Genomic_DNA"/>
</dbReference>
<evidence type="ECO:0000256" key="6">
    <source>
        <dbReference type="PROSITE-ProRule" id="PRU01023"/>
    </source>
</evidence>
<dbReference type="InterPro" id="IPR018314">
    <property type="entry name" value="RsmB/NOL1/NOP2-like_CS"/>
</dbReference>
<evidence type="ECO:0000259" key="8">
    <source>
        <dbReference type="PROSITE" id="PS51686"/>
    </source>
</evidence>
<dbReference type="InterPro" id="IPR023267">
    <property type="entry name" value="RCMT"/>
</dbReference>
<keyword evidence="5 6" id="KW-0694">RNA-binding</keyword>
<evidence type="ECO:0000256" key="5">
    <source>
        <dbReference type="ARBA" id="ARBA00022884"/>
    </source>
</evidence>
<dbReference type="Proteomes" id="UP001190700">
    <property type="component" value="Unassembled WGS sequence"/>
</dbReference>
<dbReference type="PANTHER" id="PTHR22807">
    <property type="entry name" value="NOP2 YEAST -RELATED NOL1/NOP2/FMU SUN DOMAIN-CONTAINING"/>
    <property type="match status" value="1"/>
</dbReference>
<dbReference type="PROSITE" id="PS51686">
    <property type="entry name" value="SAM_MT_RSMB_NOP"/>
    <property type="match status" value="1"/>
</dbReference>
<dbReference type="PROSITE" id="PS01153">
    <property type="entry name" value="NOL1_NOP2_SUN"/>
    <property type="match status" value="1"/>
</dbReference>
<evidence type="ECO:0000256" key="7">
    <source>
        <dbReference type="SAM" id="MobiDB-lite"/>
    </source>
</evidence>
<dbReference type="Pfam" id="PF01189">
    <property type="entry name" value="Methyltr_RsmB-F"/>
    <property type="match status" value="1"/>
</dbReference>
<reference evidence="9 10" key="1">
    <citation type="journal article" date="2015" name="Genome Biol. Evol.">
        <title>Comparative Genomics of a Bacterivorous Green Alga Reveals Evolutionary Causalities and Consequences of Phago-Mixotrophic Mode of Nutrition.</title>
        <authorList>
            <person name="Burns J.A."/>
            <person name="Paasch A."/>
            <person name="Narechania A."/>
            <person name="Kim E."/>
        </authorList>
    </citation>
    <scope>NUCLEOTIDE SEQUENCE [LARGE SCALE GENOMIC DNA]</scope>
    <source>
        <strain evidence="9 10">PLY_AMNH</strain>
    </source>
</reference>
<gene>
    <name evidence="9" type="ORF">CYMTET_38561</name>
</gene>
<keyword evidence="3 6" id="KW-0808">Transferase</keyword>
<keyword evidence="2 6" id="KW-0489">Methyltransferase</keyword>
<protein>
    <recommendedName>
        <fullName evidence="8">SAM-dependent MTase RsmB/NOP-type domain-containing protein</fullName>
    </recommendedName>
</protein>
<feature type="binding site" evidence="6">
    <location>
        <position position="116"/>
    </location>
    <ligand>
        <name>S-adenosyl-L-methionine</name>
        <dbReference type="ChEBI" id="CHEBI:59789"/>
    </ligand>
</feature>
<dbReference type="AlphaFoldDB" id="A0AAE0F5C5"/>
<dbReference type="GO" id="GO:0003723">
    <property type="term" value="F:RNA binding"/>
    <property type="evidence" value="ECO:0007669"/>
    <property type="project" value="UniProtKB-UniRule"/>
</dbReference>
<evidence type="ECO:0000256" key="1">
    <source>
        <dbReference type="ARBA" id="ARBA00007494"/>
    </source>
</evidence>
<feature type="region of interest" description="Disordered" evidence="7">
    <location>
        <begin position="1"/>
        <end position="122"/>
    </location>
</feature>
<comment type="caution">
    <text evidence="9">The sequence shown here is derived from an EMBL/GenBank/DDBJ whole genome shotgun (WGS) entry which is preliminary data.</text>
</comment>
<evidence type="ECO:0000313" key="10">
    <source>
        <dbReference type="Proteomes" id="UP001190700"/>
    </source>
</evidence>
<feature type="active site" description="Nucleophile" evidence="6">
    <location>
        <position position="187"/>
    </location>
</feature>
<comment type="caution">
    <text evidence="6">Lacks conserved residue(s) required for the propagation of feature annotation.</text>
</comment>
<keyword evidence="4 6" id="KW-0949">S-adenosyl-L-methionine</keyword>
<sequence length="332" mass="36433">WQGLWQFWASTRTDRDSSEKVERTQGEKAGTPEPQGQKKQSKAHAVPHAASGEAVPHAASGEAVPHAASGEAVPPTQSKEASRQARRKLAAAARGHKEPRNRAQVGAVGGPAEAGDGARQEKPGQFRPEMFDALLLDAPCSAMGLRPRLEMGMKMPELESTAAYQRKMLSQAVHLLKPNCYMVYSTCTINPGENEANVRYVLDKFPCLKLVAADPIIGNSGLCSRMSDDGLNEHWLSPEESLLKFAVLDSAFIRISPVRQECVQLQSDFHTVNTSVAPRKVNMDPRKAAKAEVLKADLWDENIITDVEFEREKEKMFSLIDGKVCLELESCS</sequence>
<evidence type="ECO:0000256" key="3">
    <source>
        <dbReference type="ARBA" id="ARBA00022679"/>
    </source>
</evidence>
<dbReference type="GO" id="GO:0008173">
    <property type="term" value="F:RNA methyltransferase activity"/>
    <property type="evidence" value="ECO:0007669"/>
    <property type="project" value="InterPro"/>
</dbReference>
<dbReference type="InterPro" id="IPR001678">
    <property type="entry name" value="MeTrfase_RsmB-F_NOP2_dom"/>
</dbReference>
<feature type="non-terminal residue" evidence="9">
    <location>
        <position position="1"/>
    </location>
</feature>
<organism evidence="9 10">
    <name type="scientific">Cymbomonas tetramitiformis</name>
    <dbReference type="NCBI Taxonomy" id="36881"/>
    <lineage>
        <taxon>Eukaryota</taxon>
        <taxon>Viridiplantae</taxon>
        <taxon>Chlorophyta</taxon>
        <taxon>Pyramimonadophyceae</taxon>
        <taxon>Pyramimonadales</taxon>
        <taxon>Pyramimonadaceae</taxon>
        <taxon>Cymbomonas</taxon>
    </lineage>
</organism>
<dbReference type="GO" id="GO:0001510">
    <property type="term" value="P:RNA methylation"/>
    <property type="evidence" value="ECO:0007669"/>
    <property type="project" value="InterPro"/>
</dbReference>
<feature type="compositionally biased region" description="Basic and acidic residues" evidence="7">
    <location>
        <begin position="12"/>
        <end position="26"/>
    </location>
</feature>